<reference evidence="1 2" key="1">
    <citation type="submission" date="2016-10" db="EMBL/GenBank/DDBJ databases">
        <title>Evaluation of Human, Veterinary and Environmental Mycobacterium chelonae Isolates by Core Genome Phylogenomic Analysis, Targeted Gene Comparison, and Anti-microbial Susceptibility Patterns: A Tale of Mistaken Identities.</title>
        <authorList>
            <person name="Fogelson S.B."/>
            <person name="Camus A.C."/>
            <person name="Lorenz W."/>
            <person name="Vasireddy R."/>
            <person name="Vasireddy S."/>
            <person name="Smith T."/>
            <person name="Brown-Elliott B.A."/>
            <person name="Wallace R.J.Jr."/>
            <person name="Hasan N.A."/>
            <person name="Reischl U."/>
            <person name="Sanchez S."/>
        </authorList>
    </citation>
    <scope>NUCLEOTIDE SEQUENCE [LARGE SCALE GENOMIC DNA]</scope>
    <source>
        <strain evidence="1 2">15515</strain>
    </source>
</reference>
<protein>
    <submittedName>
        <fullName evidence="1">Uncharacterized protein</fullName>
    </submittedName>
</protein>
<evidence type="ECO:0000313" key="2">
    <source>
        <dbReference type="Proteomes" id="UP000180043"/>
    </source>
</evidence>
<dbReference type="EMBL" id="MLIQ01000042">
    <property type="protein sequence ID" value="OHU47324.1"/>
    <property type="molecule type" value="Genomic_DNA"/>
</dbReference>
<dbReference type="AlphaFoldDB" id="A0A1S1LL47"/>
<sequence>MVEAKVRPTAYAVSCLPPEHPNAFLFTLRVEWRSEDRWCVTDGAYCYRKDGHKAYESNPSSRTDRFKKAYRFPLDEALALAKRLAPKITINGHTVEAVLAGR</sequence>
<proteinExistence type="predicted"/>
<comment type="caution">
    <text evidence="1">The sequence shown here is derived from an EMBL/GenBank/DDBJ whole genome shotgun (WGS) entry which is preliminary data.</text>
</comment>
<name>A0A1S1LL47_MYCCH</name>
<accession>A0A1S1LL47</accession>
<gene>
    <name evidence="1" type="ORF">BKG82_27110</name>
</gene>
<dbReference type="Proteomes" id="UP000180043">
    <property type="component" value="Unassembled WGS sequence"/>
</dbReference>
<evidence type="ECO:0000313" key="1">
    <source>
        <dbReference type="EMBL" id="OHU47324.1"/>
    </source>
</evidence>
<organism evidence="1 2">
    <name type="scientific">Mycobacteroides chelonae</name>
    <name type="common">Mycobacterium chelonae</name>
    <dbReference type="NCBI Taxonomy" id="1774"/>
    <lineage>
        <taxon>Bacteria</taxon>
        <taxon>Bacillati</taxon>
        <taxon>Actinomycetota</taxon>
        <taxon>Actinomycetes</taxon>
        <taxon>Mycobacteriales</taxon>
        <taxon>Mycobacteriaceae</taxon>
        <taxon>Mycobacteroides</taxon>
    </lineage>
</organism>